<evidence type="ECO:0000256" key="3">
    <source>
        <dbReference type="ARBA" id="ARBA00004669"/>
    </source>
</evidence>
<dbReference type="GO" id="GO:0004422">
    <property type="term" value="F:hypoxanthine phosphoribosyltransferase activity"/>
    <property type="evidence" value="ECO:0007669"/>
    <property type="project" value="InterPro"/>
</dbReference>
<evidence type="ECO:0000256" key="9">
    <source>
        <dbReference type="ARBA" id="ARBA00022723"/>
    </source>
</evidence>
<evidence type="ECO:0000256" key="12">
    <source>
        <dbReference type="ARBA" id="ARBA00022842"/>
    </source>
</evidence>
<gene>
    <name evidence="14" type="ORF">METZ01_LOCUS81729</name>
</gene>
<comment type="subcellular location">
    <subcellularLocation>
        <location evidence="2">Cytoplasm</location>
    </subcellularLocation>
</comment>
<evidence type="ECO:0000256" key="8">
    <source>
        <dbReference type="ARBA" id="ARBA00022679"/>
    </source>
</evidence>
<evidence type="ECO:0000256" key="10">
    <source>
        <dbReference type="ARBA" id="ARBA00022726"/>
    </source>
</evidence>
<dbReference type="GO" id="GO:0006178">
    <property type="term" value="P:guanine salvage"/>
    <property type="evidence" value="ECO:0007669"/>
    <property type="project" value="TreeGrafter"/>
</dbReference>
<dbReference type="FunFam" id="3.40.50.2020:FF:000006">
    <property type="entry name" value="Hypoxanthine phosphoribosyltransferase"/>
    <property type="match status" value="1"/>
</dbReference>
<keyword evidence="7" id="KW-0328">Glycosyltransferase</keyword>
<dbReference type="InterPro" id="IPR050408">
    <property type="entry name" value="HGPRT"/>
</dbReference>
<dbReference type="GO" id="GO:0000166">
    <property type="term" value="F:nucleotide binding"/>
    <property type="evidence" value="ECO:0007669"/>
    <property type="project" value="UniProtKB-KW"/>
</dbReference>
<dbReference type="GO" id="GO:0046100">
    <property type="term" value="P:hypoxanthine metabolic process"/>
    <property type="evidence" value="ECO:0007669"/>
    <property type="project" value="TreeGrafter"/>
</dbReference>
<dbReference type="EMBL" id="UINC01006659">
    <property type="protein sequence ID" value="SVA28875.1"/>
    <property type="molecule type" value="Genomic_DNA"/>
</dbReference>
<evidence type="ECO:0000256" key="5">
    <source>
        <dbReference type="ARBA" id="ARBA00011895"/>
    </source>
</evidence>
<dbReference type="InterPro" id="IPR005904">
    <property type="entry name" value="Hxn_phspho_trans"/>
</dbReference>
<dbReference type="GO" id="GO:0000287">
    <property type="term" value="F:magnesium ion binding"/>
    <property type="evidence" value="ECO:0007669"/>
    <property type="project" value="TreeGrafter"/>
</dbReference>
<evidence type="ECO:0000256" key="7">
    <source>
        <dbReference type="ARBA" id="ARBA00022676"/>
    </source>
</evidence>
<feature type="domain" description="Phosphoribosyltransferase" evidence="13">
    <location>
        <begin position="4"/>
        <end position="153"/>
    </location>
</feature>
<dbReference type="GO" id="GO:0032263">
    <property type="term" value="P:GMP salvage"/>
    <property type="evidence" value="ECO:0007669"/>
    <property type="project" value="TreeGrafter"/>
</dbReference>
<dbReference type="GO" id="GO:0006166">
    <property type="term" value="P:purine ribonucleoside salvage"/>
    <property type="evidence" value="ECO:0007669"/>
    <property type="project" value="UniProtKB-KW"/>
</dbReference>
<evidence type="ECO:0000256" key="6">
    <source>
        <dbReference type="ARBA" id="ARBA00022490"/>
    </source>
</evidence>
<dbReference type="EC" id="2.4.2.8" evidence="5"/>
<sequence length="169" mass="19154">MTQIISEEAIMERVHQIADDISHQYKSEVPILIGILNGSFIFASDLVRSMKIDCEIDFIKVSSYSGTKSKGTIHLRKDISADITDRHVIIVEDIIDSGLTIKFIRDRLLDAQPKSVSIVTLLMKPELAEVDFDVNWVGFEIPPHYVVGYGLDYDQKFRNLRGIFRLGGK</sequence>
<dbReference type="Pfam" id="PF00156">
    <property type="entry name" value="Pribosyltran"/>
    <property type="match status" value="1"/>
</dbReference>
<dbReference type="SUPFAM" id="SSF53271">
    <property type="entry name" value="PRTase-like"/>
    <property type="match status" value="1"/>
</dbReference>
<comment type="cofactor">
    <cofactor evidence="1">
        <name>Mg(2+)</name>
        <dbReference type="ChEBI" id="CHEBI:18420"/>
    </cofactor>
</comment>
<protein>
    <recommendedName>
        <fullName evidence="5">hypoxanthine phosphoribosyltransferase</fullName>
        <ecNumber evidence="5">2.4.2.8</ecNumber>
    </recommendedName>
</protein>
<comment type="similarity">
    <text evidence="4">Belongs to the purine/pyrimidine phosphoribosyltransferase family.</text>
</comment>
<dbReference type="Gene3D" id="3.40.50.2020">
    <property type="match status" value="1"/>
</dbReference>
<evidence type="ECO:0000313" key="14">
    <source>
        <dbReference type="EMBL" id="SVA28875.1"/>
    </source>
</evidence>
<keyword evidence="10" id="KW-0660">Purine salvage</keyword>
<dbReference type="GO" id="GO:0032264">
    <property type="term" value="P:IMP salvage"/>
    <property type="evidence" value="ECO:0007669"/>
    <property type="project" value="TreeGrafter"/>
</dbReference>
<keyword evidence="8" id="KW-0808">Transferase</keyword>
<reference evidence="14" key="1">
    <citation type="submission" date="2018-05" db="EMBL/GenBank/DDBJ databases">
        <authorList>
            <person name="Lanie J.A."/>
            <person name="Ng W.-L."/>
            <person name="Kazmierczak K.M."/>
            <person name="Andrzejewski T.M."/>
            <person name="Davidsen T.M."/>
            <person name="Wayne K.J."/>
            <person name="Tettelin H."/>
            <person name="Glass J.I."/>
            <person name="Rusch D."/>
            <person name="Podicherti R."/>
            <person name="Tsui H.-C.T."/>
            <person name="Winkler M.E."/>
        </authorList>
    </citation>
    <scope>NUCLEOTIDE SEQUENCE</scope>
</reference>
<dbReference type="CDD" id="cd06223">
    <property type="entry name" value="PRTases_typeI"/>
    <property type="match status" value="1"/>
</dbReference>
<organism evidence="14">
    <name type="scientific">marine metagenome</name>
    <dbReference type="NCBI Taxonomy" id="408172"/>
    <lineage>
        <taxon>unclassified sequences</taxon>
        <taxon>metagenomes</taxon>
        <taxon>ecological metagenomes</taxon>
    </lineage>
</organism>
<dbReference type="GO" id="GO:0005829">
    <property type="term" value="C:cytosol"/>
    <property type="evidence" value="ECO:0007669"/>
    <property type="project" value="TreeGrafter"/>
</dbReference>
<accession>A0A381UL35</accession>
<dbReference type="InterPro" id="IPR000836">
    <property type="entry name" value="PRTase_dom"/>
</dbReference>
<evidence type="ECO:0000256" key="2">
    <source>
        <dbReference type="ARBA" id="ARBA00004496"/>
    </source>
</evidence>
<name>A0A381UL35_9ZZZZ</name>
<keyword evidence="9" id="KW-0479">Metal-binding</keyword>
<dbReference type="AlphaFoldDB" id="A0A381UL35"/>
<keyword evidence="12" id="KW-0460">Magnesium</keyword>
<keyword evidence="6" id="KW-0963">Cytoplasm</keyword>
<keyword evidence="11" id="KW-0547">Nucleotide-binding</keyword>
<comment type="pathway">
    <text evidence="3">Purine metabolism; IMP biosynthesis via salvage pathway; IMP from hypoxanthine: step 1/1.</text>
</comment>
<evidence type="ECO:0000256" key="11">
    <source>
        <dbReference type="ARBA" id="ARBA00022741"/>
    </source>
</evidence>
<dbReference type="PANTHER" id="PTHR43340">
    <property type="entry name" value="HYPOXANTHINE-GUANINE PHOSPHORIBOSYLTRANSFERASE"/>
    <property type="match status" value="1"/>
</dbReference>
<dbReference type="NCBIfam" id="TIGR01203">
    <property type="entry name" value="HGPRTase"/>
    <property type="match status" value="1"/>
</dbReference>
<evidence type="ECO:0000259" key="13">
    <source>
        <dbReference type="Pfam" id="PF00156"/>
    </source>
</evidence>
<dbReference type="InterPro" id="IPR029057">
    <property type="entry name" value="PRTase-like"/>
</dbReference>
<dbReference type="PANTHER" id="PTHR43340:SF1">
    <property type="entry name" value="HYPOXANTHINE PHOSPHORIBOSYLTRANSFERASE"/>
    <property type="match status" value="1"/>
</dbReference>
<evidence type="ECO:0000256" key="4">
    <source>
        <dbReference type="ARBA" id="ARBA00008391"/>
    </source>
</evidence>
<proteinExistence type="inferred from homology"/>
<evidence type="ECO:0000256" key="1">
    <source>
        <dbReference type="ARBA" id="ARBA00001946"/>
    </source>
</evidence>